<keyword evidence="1" id="KW-0732">Signal</keyword>
<comment type="caution">
    <text evidence="2">The sequence shown here is derived from an EMBL/GenBank/DDBJ whole genome shotgun (WGS) entry which is preliminary data.</text>
</comment>
<gene>
    <name evidence="2" type="ORF">ISN26_07115</name>
</gene>
<reference evidence="2" key="1">
    <citation type="submission" date="2020-10" db="EMBL/GenBank/DDBJ databases">
        <title>An improved Amphimedon queenslandica hologenome assembly reveals how three proteobacterial symbionts can extend the metabolic phenotypic of their marine sponge host.</title>
        <authorList>
            <person name="Degnan B."/>
            <person name="Degnan S."/>
            <person name="Xiang X."/>
        </authorList>
    </citation>
    <scope>NUCLEOTIDE SEQUENCE</scope>
    <source>
        <strain evidence="2">AqS2</strain>
    </source>
</reference>
<organism evidence="2 3">
    <name type="scientific">Candidatus Amphirhobacter heronislandensis</name>
    <dbReference type="NCBI Taxonomy" id="1732024"/>
    <lineage>
        <taxon>Bacteria</taxon>
        <taxon>Pseudomonadati</taxon>
        <taxon>Pseudomonadota</taxon>
        <taxon>Gammaproteobacteria</taxon>
        <taxon>Candidatus Tethybacterales</taxon>
        <taxon>Candidatus Tethybacteraceae</taxon>
        <taxon>Candidatus Amphirhobacter</taxon>
    </lineage>
</organism>
<dbReference type="AlphaFoldDB" id="A0A930Y3E8"/>
<dbReference type="Pfam" id="PF14334">
    <property type="entry name" value="DUF4390"/>
    <property type="match status" value="1"/>
</dbReference>
<dbReference type="EMBL" id="JADHEI010000053">
    <property type="protein sequence ID" value="MBF2735821.1"/>
    <property type="molecule type" value="Genomic_DNA"/>
</dbReference>
<evidence type="ECO:0000256" key="1">
    <source>
        <dbReference type="SAM" id="SignalP"/>
    </source>
</evidence>
<accession>A0A930Y3E8</accession>
<dbReference type="InterPro" id="IPR025500">
    <property type="entry name" value="DUF4390"/>
</dbReference>
<keyword evidence="3" id="KW-1185">Reference proteome</keyword>
<evidence type="ECO:0000313" key="2">
    <source>
        <dbReference type="EMBL" id="MBF2735821.1"/>
    </source>
</evidence>
<name>A0A930Y3E8_9GAMM</name>
<evidence type="ECO:0000313" key="3">
    <source>
        <dbReference type="Proteomes" id="UP000604381"/>
    </source>
</evidence>
<protein>
    <submittedName>
        <fullName evidence="2">DUF4390 domain-containing protein</fullName>
    </submittedName>
</protein>
<dbReference type="Proteomes" id="UP000604381">
    <property type="component" value="Unassembled WGS sequence"/>
</dbReference>
<feature type="chain" id="PRO_5037382228" evidence="1">
    <location>
        <begin position="26"/>
        <end position="189"/>
    </location>
</feature>
<proteinExistence type="predicted"/>
<feature type="signal peptide" evidence="1">
    <location>
        <begin position="1"/>
        <end position="25"/>
    </location>
</feature>
<sequence>MMMLPSGRLLLALLLLGFLAAAGQASQGGPRIASSDIRFAENAAHVSVRMDLDLNQSLVDALDGGMLVFFTHELEIVEPRLWGWGERELYRFLAQASVRRSDYGPGFEYRGFRSNLWRRAETLDEALAAMAVHELVLDDPLVLGTLRRLDAFVQNRIEVDLDKLPNPIKIELMTSADWLFSSPWTRLPN</sequence>